<dbReference type="EMBL" id="JAANNP010000001">
    <property type="protein sequence ID" value="NHC12676.1"/>
    <property type="molecule type" value="Genomic_DNA"/>
</dbReference>
<sequence length="176" mass="19381">MLTATRPLADLCKLDELTRRRLGRQIEARLGPIPLLDLHLDVFDPRGTRYAELALPAWDSAIPDAFFGLVRHVVRTQLSVPSEAPDPDVETWLAAGRPADPHLGAAWDQLAEQRYAGATASGPHRLASRDDGSGPRVARMDRIVRAWPADQLFVFAVTYGAVERLAEQNALPPCFP</sequence>
<name>A0ABX0GSG0_9ACTN</name>
<reference evidence="1 2" key="1">
    <citation type="submission" date="2020-03" db="EMBL/GenBank/DDBJ databases">
        <title>Two novel Motilibacter sp.</title>
        <authorList>
            <person name="Liu S."/>
        </authorList>
    </citation>
    <scope>NUCLEOTIDE SEQUENCE [LARGE SCALE GENOMIC DNA]</scope>
    <source>
        <strain evidence="1 2">E257</strain>
    </source>
</reference>
<dbReference type="Proteomes" id="UP000800981">
    <property type="component" value="Unassembled WGS sequence"/>
</dbReference>
<evidence type="ECO:0000313" key="1">
    <source>
        <dbReference type="EMBL" id="NHC12676.1"/>
    </source>
</evidence>
<dbReference type="RefSeq" id="WP_166277346.1">
    <property type="nucleotide sequence ID" value="NZ_JAANNP010000001.1"/>
</dbReference>
<evidence type="ECO:0000313" key="2">
    <source>
        <dbReference type="Proteomes" id="UP000800981"/>
    </source>
</evidence>
<comment type="caution">
    <text evidence="1">The sequence shown here is derived from an EMBL/GenBank/DDBJ whole genome shotgun (WGS) entry which is preliminary data.</text>
</comment>
<protein>
    <submittedName>
        <fullName evidence="1">Uncharacterized protein</fullName>
    </submittedName>
</protein>
<proteinExistence type="predicted"/>
<accession>A0ABX0GSG0</accession>
<organism evidence="1 2">
    <name type="scientific">Motilibacter deserti</name>
    <dbReference type="NCBI Taxonomy" id="2714956"/>
    <lineage>
        <taxon>Bacteria</taxon>
        <taxon>Bacillati</taxon>
        <taxon>Actinomycetota</taxon>
        <taxon>Actinomycetes</taxon>
        <taxon>Motilibacterales</taxon>
        <taxon>Motilibacteraceae</taxon>
        <taxon>Motilibacter</taxon>
    </lineage>
</organism>
<gene>
    <name evidence="1" type="ORF">G9H71_02625</name>
</gene>
<keyword evidence="2" id="KW-1185">Reference proteome</keyword>